<protein>
    <recommendedName>
        <fullName evidence="3">WG repeat-containing protein</fullName>
    </recommendedName>
</protein>
<dbReference type="EMBL" id="JAOSLC020000004">
    <property type="protein sequence ID" value="MDD7915908.1"/>
    <property type="molecule type" value="Genomic_DNA"/>
</dbReference>
<proteinExistence type="predicted"/>
<gene>
    <name evidence="1" type="ORF">N5A56_016410</name>
</gene>
<reference evidence="1" key="1">
    <citation type="submission" date="2023-02" db="EMBL/GenBank/DDBJ databases">
        <title>Polaribacter ponticola sp. nov., isolated from seawater.</title>
        <authorList>
            <person name="Baek J.H."/>
            <person name="Kim J.M."/>
            <person name="Choi D.G."/>
            <person name="Jeon C.O."/>
        </authorList>
    </citation>
    <scope>NUCLEOTIDE SEQUENCE</scope>
    <source>
        <strain evidence="1">MSW5</strain>
    </source>
</reference>
<evidence type="ECO:0000313" key="1">
    <source>
        <dbReference type="EMBL" id="MDD7915908.1"/>
    </source>
</evidence>
<organism evidence="1 2">
    <name type="scientific">Polaribacter ponticola</name>
    <dbReference type="NCBI Taxonomy" id="2978475"/>
    <lineage>
        <taxon>Bacteria</taxon>
        <taxon>Pseudomonadati</taxon>
        <taxon>Bacteroidota</taxon>
        <taxon>Flavobacteriia</taxon>
        <taxon>Flavobacteriales</taxon>
        <taxon>Flavobacteriaceae</taxon>
    </lineage>
</organism>
<evidence type="ECO:0008006" key="3">
    <source>
        <dbReference type="Google" id="ProtNLM"/>
    </source>
</evidence>
<sequence length="136" mass="16030">MLIKTTYRDTPSKTILPNVFRIEKAHREEFLIDENGKNLFKNGASFNSIDYDEDVEKWVFNKKNNAAMYSKNLDRIIVPFGIYSKIDFRISGYAEVRRIGHGFRTLGYINDRGQVVIQPTSNYKKRNRLYRNLTKN</sequence>
<name>A0ABT5SCQ2_9FLAO</name>
<dbReference type="Proteomes" id="UP001151478">
    <property type="component" value="Unassembled WGS sequence"/>
</dbReference>
<dbReference type="RefSeq" id="WP_274270604.1">
    <property type="nucleotide sequence ID" value="NZ_JAOSLC020000004.1"/>
</dbReference>
<evidence type="ECO:0000313" key="2">
    <source>
        <dbReference type="Proteomes" id="UP001151478"/>
    </source>
</evidence>
<comment type="caution">
    <text evidence="1">The sequence shown here is derived from an EMBL/GenBank/DDBJ whole genome shotgun (WGS) entry which is preliminary data.</text>
</comment>
<keyword evidence="2" id="KW-1185">Reference proteome</keyword>
<accession>A0ABT5SCQ2</accession>